<reference evidence="1 2" key="1">
    <citation type="journal article" date="2012" name="PLoS ONE">
        <title>The genome characteristics and predicted function of methyl-group oxidation pathway in the obligate aceticlastic methanogens, Methanosaeta spp.</title>
        <authorList>
            <person name="Zhu J."/>
            <person name="Zheng H."/>
            <person name="Ai G."/>
            <person name="Zhang G."/>
            <person name="Liu D."/>
            <person name="Liu X."/>
            <person name="Dong X."/>
        </authorList>
    </citation>
    <scope>NUCLEOTIDE SEQUENCE [LARGE SCALE GENOMIC DNA]</scope>
    <source>
        <strain evidence="2">6Ac</strain>
        <plasmid evidence="2">Plasmid pH6Ac</plasmid>
    </source>
</reference>
<dbReference type="EMBL" id="CP003118">
    <property type="protein sequence ID" value="AET65755.1"/>
    <property type="molecule type" value="Genomic_DNA"/>
</dbReference>
<geneLocation type="plasmid" evidence="1 2">
    <name>pH6Ac</name>
</geneLocation>
<dbReference type="GeneID" id="11538293"/>
<dbReference type="HOGENOM" id="CLU_2875068_0_0_2"/>
<keyword evidence="2" id="KW-1185">Reference proteome</keyword>
<dbReference type="Proteomes" id="UP000005877">
    <property type="component" value="Plasmid pH6Ac"/>
</dbReference>
<protein>
    <submittedName>
        <fullName evidence="1">Uncharacterized protein</fullName>
    </submittedName>
</protein>
<name>G7WRL4_METH6</name>
<keyword evidence="1" id="KW-0614">Plasmid</keyword>
<evidence type="ECO:0000313" key="1">
    <source>
        <dbReference type="EMBL" id="AET65755.1"/>
    </source>
</evidence>
<accession>G7WRL4</accession>
<organism evidence="1 2">
    <name type="scientific">Methanothrix harundinacea (strain 6Ac)</name>
    <name type="common">Methanosaeta harundinacea</name>
    <dbReference type="NCBI Taxonomy" id="1110509"/>
    <lineage>
        <taxon>Archaea</taxon>
        <taxon>Methanobacteriati</taxon>
        <taxon>Methanobacteriota</taxon>
        <taxon>Stenosarchaea group</taxon>
        <taxon>Methanomicrobia</taxon>
        <taxon>Methanotrichales</taxon>
        <taxon>Methanotrichaceae</taxon>
        <taxon>Methanothrix</taxon>
    </lineage>
</organism>
<sequence length="63" mass="7072">MKAGIERRIRALEAERGPATIQTLRDYVVWLANREEGEERPPMDPELEAVLFNFGAGAGRDDS</sequence>
<dbReference type="RefSeq" id="WP_014271919.1">
    <property type="nucleotide sequence ID" value="NC_016637.1"/>
</dbReference>
<dbReference type="AlphaFoldDB" id="G7WRL4"/>
<proteinExistence type="predicted"/>
<dbReference type="KEGG" id="mhi:Mhar_2405"/>
<dbReference type="PATRIC" id="fig|1110509.7.peg.2655"/>
<gene>
    <name evidence="1" type="ordered locus">Mhar_2405</name>
</gene>
<evidence type="ECO:0000313" key="2">
    <source>
        <dbReference type="Proteomes" id="UP000005877"/>
    </source>
</evidence>